<organism evidence="1 2">
    <name type="scientific">Komagataella pastoris</name>
    <name type="common">Yeast</name>
    <name type="synonym">Pichia pastoris</name>
    <dbReference type="NCBI Taxonomy" id="4922"/>
    <lineage>
        <taxon>Eukaryota</taxon>
        <taxon>Fungi</taxon>
        <taxon>Dikarya</taxon>
        <taxon>Ascomycota</taxon>
        <taxon>Saccharomycotina</taxon>
        <taxon>Pichiomycetes</taxon>
        <taxon>Pichiales</taxon>
        <taxon>Pichiaceae</taxon>
        <taxon>Komagataella</taxon>
    </lineage>
</organism>
<keyword evidence="2" id="KW-1185">Reference proteome</keyword>
<protein>
    <submittedName>
        <fullName evidence="1">BA75_01483T0</fullName>
    </submittedName>
</protein>
<reference evidence="1 2" key="1">
    <citation type="submission" date="2016-02" db="EMBL/GenBank/DDBJ databases">
        <title>Comparative genomic and transcriptomic foundation for Pichia pastoris.</title>
        <authorList>
            <person name="Love K.R."/>
            <person name="Shah K.A."/>
            <person name="Whittaker C.A."/>
            <person name="Wu J."/>
            <person name="Bartlett M.C."/>
            <person name="Ma D."/>
            <person name="Leeson R.L."/>
            <person name="Priest M."/>
            <person name="Young S.K."/>
            <person name="Love J.C."/>
        </authorList>
    </citation>
    <scope>NUCLEOTIDE SEQUENCE [LARGE SCALE GENOMIC DNA]</scope>
    <source>
        <strain evidence="1 2">ATCC 28485</strain>
    </source>
</reference>
<proteinExistence type="predicted"/>
<name>A0A1B2J6U4_PICPA</name>
<sequence length="105" mass="11598">MDRVVLEISPSVSADLMKNIGQREGYPRRHSLVHRYIIIVSFPCFKGCISLPSLTFLLCLPTGPTNWLSVPTNALSASHSALQSTASLFPFLTPFFHPLAPKLCK</sequence>
<dbReference type="AlphaFoldDB" id="A0A1B2J6U4"/>
<evidence type="ECO:0000313" key="1">
    <source>
        <dbReference type="EMBL" id="ANZ73703.1"/>
    </source>
</evidence>
<accession>A0A1B2J6U4</accession>
<dbReference type="EMBL" id="CP014584">
    <property type="protein sequence ID" value="ANZ73703.1"/>
    <property type="molecule type" value="Genomic_DNA"/>
</dbReference>
<gene>
    <name evidence="1" type="ORF">ATY40_BA7501483</name>
</gene>
<dbReference type="Proteomes" id="UP000094565">
    <property type="component" value="Chromosome 1"/>
</dbReference>
<evidence type="ECO:0000313" key="2">
    <source>
        <dbReference type="Proteomes" id="UP000094565"/>
    </source>
</evidence>